<dbReference type="PANTHER" id="PTHR43400:SF10">
    <property type="entry name" value="3-OXOSTEROID 1-DEHYDROGENASE"/>
    <property type="match status" value="1"/>
</dbReference>
<dbReference type="Gene3D" id="3.50.50.60">
    <property type="entry name" value="FAD/NAD(P)-binding domain"/>
    <property type="match status" value="2"/>
</dbReference>
<dbReference type="InterPro" id="IPR036188">
    <property type="entry name" value="FAD/NAD-bd_sf"/>
</dbReference>
<organism evidence="7 8">
    <name type="scientific">Novosphingobium resinovorum</name>
    <dbReference type="NCBI Taxonomy" id="158500"/>
    <lineage>
        <taxon>Bacteria</taxon>
        <taxon>Pseudomonadati</taxon>
        <taxon>Pseudomonadota</taxon>
        <taxon>Alphaproteobacteria</taxon>
        <taxon>Sphingomonadales</taxon>
        <taxon>Sphingomonadaceae</taxon>
        <taxon>Novosphingobium</taxon>
    </lineage>
</organism>
<proteinExistence type="predicted"/>
<sequence>MSGASVIALPETADMVVIGSGAAGMTAATVGALNGLDVVLLEAADVFGGTTAFSGGGVWIPANHHQPALGIADDRASARTYLEAVLGNFFNAAKIDTYLDKSGEMLAFMERRTTVRLTPSDIPDYAPSAAGWNQGRCLLTADFDGNALGTDFERVRPPIREMGLFDSMQVSPAQAVAMQGWNRSLSAFRLTASRMAGYAFDRLRGRRGRHMANGNALAGRLFKSARDAGVHLIEKARACDLVFDGGRVTGVVFEHGGGRHTVKTRQGVVLASGGFGQDEAMRQKWLHQSAAGWSLQPEGSRGDGIRMAEKLGGRLNPDNAANGIWVPASRYQREDGSVGLFPSLFFDRHCPGQIMVDARDGKRFVDESFHYQNFGEVSLERGVTRIWQIADAEAVARYGLGAIKPAPFRPDKWVASGYARKAASISELGRELGLDPLALSDTVERFNRHAADGRDPDFGRGTNAYDTYMGDAGHGPNPSLRPLTKAPFYAIEVRPSDLGSIQGLDTDEHARVLGADGAPIAGLYAAGLDNNSIMRGKYPGGGASLGPAMTFGYIAALDIAARAAGKGRDHV</sequence>
<dbReference type="PANTHER" id="PTHR43400">
    <property type="entry name" value="FUMARATE REDUCTASE"/>
    <property type="match status" value="1"/>
</dbReference>
<dbReference type="PATRIC" id="fig|158500.4.peg.5013"/>
<dbReference type="InterPro" id="IPR050315">
    <property type="entry name" value="FAD-oxidoreductase_2"/>
</dbReference>
<evidence type="ECO:0000256" key="4">
    <source>
        <dbReference type="ARBA" id="ARBA00023002"/>
    </source>
</evidence>
<dbReference type="SUPFAM" id="SSF56425">
    <property type="entry name" value="Succinate dehydrogenase/fumarate reductase flavoprotein, catalytic domain"/>
    <property type="match status" value="1"/>
</dbReference>
<dbReference type="Gene3D" id="3.90.700.10">
    <property type="entry name" value="Succinate dehydrogenase/fumarate reductase flavoprotein, catalytic domain"/>
    <property type="match status" value="1"/>
</dbReference>
<evidence type="ECO:0000256" key="1">
    <source>
        <dbReference type="ARBA" id="ARBA00001974"/>
    </source>
</evidence>
<evidence type="ECO:0000256" key="3">
    <source>
        <dbReference type="ARBA" id="ARBA00022827"/>
    </source>
</evidence>
<evidence type="ECO:0000256" key="2">
    <source>
        <dbReference type="ARBA" id="ARBA00022630"/>
    </source>
</evidence>
<evidence type="ECO:0000313" key="7">
    <source>
        <dbReference type="EMBL" id="EZP73180.1"/>
    </source>
</evidence>
<dbReference type="EMBL" id="JFYZ01000047">
    <property type="protein sequence ID" value="EZP73180.1"/>
    <property type="molecule type" value="Genomic_DNA"/>
</dbReference>
<evidence type="ECO:0000259" key="5">
    <source>
        <dbReference type="Pfam" id="PF00890"/>
    </source>
</evidence>
<keyword evidence="6" id="KW-0614">Plasmid</keyword>
<dbReference type="KEGG" id="nre:BES08_18170"/>
<protein>
    <submittedName>
        <fullName evidence="7">Putative dehydrogenase</fullName>
    </submittedName>
</protein>
<dbReference type="SUPFAM" id="SSF51905">
    <property type="entry name" value="FAD/NAD(P)-binding domain"/>
    <property type="match status" value="1"/>
</dbReference>
<dbReference type="AlphaFoldDB" id="A0A031JKF5"/>
<evidence type="ECO:0000313" key="6">
    <source>
        <dbReference type="EMBL" id="AOR78843.1"/>
    </source>
</evidence>
<reference evidence="9" key="3">
    <citation type="journal article" date="2017" name="J. Biotechnol.">
        <title>Complete genome sequence of Novosphingobium resinovorum SA1, a versatile xenobiotic-degrading bacterium capable of utilizing sulfanilic acid.</title>
        <authorList>
            <person name="Hegedus B."/>
            <person name="Kos P.B."/>
            <person name="Balint B."/>
            <person name="Maroti G."/>
            <person name="Gan H.M."/>
            <person name="Perei K."/>
            <person name="Rakhely G."/>
        </authorList>
    </citation>
    <scope>NUCLEOTIDE SEQUENCE [LARGE SCALE GENOMIC DNA]</scope>
    <source>
        <strain evidence="9">SA1</strain>
    </source>
</reference>
<reference evidence="7 8" key="1">
    <citation type="submission" date="2014-03" db="EMBL/GenBank/DDBJ databases">
        <title>Whole genome sequence of Novosphingobium resinovorum KF1.</title>
        <authorList>
            <person name="Gan H.M."/>
            <person name="Gan H.Y."/>
            <person name="Chew T.H."/>
            <person name="Savka M.A."/>
        </authorList>
    </citation>
    <scope>NUCLEOTIDE SEQUENCE [LARGE SCALE GENOMIC DNA]</scope>
    <source>
        <strain evidence="7 8">KF1</strain>
    </source>
</reference>
<dbReference type="EMBL" id="CP017076">
    <property type="protein sequence ID" value="AOR78843.1"/>
    <property type="molecule type" value="Genomic_DNA"/>
</dbReference>
<evidence type="ECO:0000313" key="8">
    <source>
        <dbReference type="Proteomes" id="UP000024329"/>
    </source>
</evidence>
<dbReference type="Pfam" id="PF00890">
    <property type="entry name" value="FAD_binding_2"/>
    <property type="match status" value="1"/>
</dbReference>
<geneLocation type="plasmid" evidence="6 9">
    <name>pSA1</name>
</geneLocation>
<dbReference type="eggNOG" id="COG1053">
    <property type="taxonomic scope" value="Bacteria"/>
</dbReference>
<keyword evidence="4" id="KW-0560">Oxidoreductase</keyword>
<keyword evidence="2" id="KW-0285">Flavoprotein</keyword>
<keyword evidence="9" id="KW-1185">Reference proteome</keyword>
<keyword evidence="3" id="KW-0274">FAD</keyword>
<dbReference type="Proteomes" id="UP000094626">
    <property type="component" value="Plasmid pSA1"/>
</dbReference>
<dbReference type="OrthoDB" id="3178130at2"/>
<dbReference type="GO" id="GO:0008202">
    <property type="term" value="P:steroid metabolic process"/>
    <property type="evidence" value="ECO:0007669"/>
    <property type="project" value="UniProtKB-ARBA"/>
</dbReference>
<reference evidence="6" key="2">
    <citation type="submission" date="2016-08" db="EMBL/GenBank/DDBJ databases">
        <authorList>
            <person name="Seilhamer J.J."/>
        </authorList>
    </citation>
    <scope>NUCLEOTIDE SEQUENCE [LARGE SCALE GENOMIC DNA]</scope>
    <source>
        <strain evidence="6">SA1</strain>
        <plasmid evidence="6">pSA1</plasmid>
    </source>
</reference>
<accession>A0A031JKF5</accession>
<name>A0A031JKF5_9SPHN</name>
<evidence type="ECO:0000313" key="9">
    <source>
        <dbReference type="Proteomes" id="UP000094626"/>
    </source>
</evidence>
<dbReference type="GO" id="GO:0016491">
    <property type="term" value="F:oxidoreductase activity"/>
    <property type="evidence" value="ECO:0007669"/>
    <property type="project" value="UniProtKB-KW"/>
</dbReference>
<gene>
    <name evidence="6" type="ORF">BES08_18170</name>
    <name evidence="7" type="ORF">BV97_04934</name>
</gene>
<dbReference type="RefSeq" id="WP_036529642.1">
    <property type="nucleotide sequence ID" value="NZ_CP017076.1"/>
</dbReference>
<dbReference type="InterPro" id="IPR027477">
    <property type="entry name" value="Succ_DH/fumarate_Rdtase_cat_sf"/>
</dbReference>
<comment type="cofactor">
    <cofactor evidence="1">
        <name>FAD</name>
        <dbReference type="ChEBI" id="CHEBI:57692"/>
    </cofactor>
</comment>
<dbReference type="Proteomes" id="UP000024329">
    <property type="component" value="Unassembled WGS sequence"/>
</dbReference>
<feature type="domain" description="FAD-dependent oxidoreductase 2 FAD-binding" evidence="5">
    <location>
        <begin position="14"/>
        <end position="545"/>
    </location>
</feature>
<dbReference type="InterPro" id="IPR003953">
    <property type="entry name" value="FAD-dep_OxRdtase_2_FAD-bd"/>
</dbReference>